<keyword evidence="5" id="KW-1185">Reference proteome</keyword>
<keyword evidence="1" id="KW-0812">Transmembrane</keyword>
<feature type="transmembrane region" description="Helical" evidence="1">
    <location>
        <begin position="128"/>
        <end position="149"/>
    </location>
</feature>
<evidence type="ECO:0000313" key="4">
    <source>
        <dbReference type="EMBL" id="GAA4873681.1"/>
    </source>
</evidence>
<dbReference type="PANTHER" id="PTHR43751:SF3">
    <property type="entry name" value="SULFATASE N-TERMINAL DOMAIN-CONTAINING PROTEIN"/>
    <property type="match status" value="1"/>
</dbReference>
<dbReference type="EMBL" id="BAABJZ010000004">
    <property type="protein sequence ID" value="GAA4873681.1"/>
    <property type="molecule type" value="Genomic_DNA"/>
</dbReference>
<dbReference type="Pfam" id="PF00884">
    <property type="entry name" value="Sulfatase"/>
    <property type="match status" value="1"/>
</dbReference>
<keyword evidence="1" id="KW-0472">Membrane</keyword>
<dbReference type="PANTHER" id="PTHR43751">
    <property type="entry name" value="SULFATASE"/>
    <property type="match status" value="1"/>
</dbReference>
<sequence length="597" mass="67559">MQTNEHNKDRVSPLVLWGHWYTFINILLAMVIATRYLKVEGWPETLLGQLYMLTNWVGHFAFLGFVVYLIALFPVTLLLPYSRILRGYAAVVATLALSTLAFDAQVFSHYRLHLSPFVLDVASSDLTALLSSPLLLLAPIAIMALQLLLANGLWKRLQRVRRRKQGTRVTAVLVSCFVFSHLVHVWADATVYRPITTQDDIFPLHYPFTAKSFMARQGLVDDLSLAERERTAKPTHQLNYPIQPLQCHAEQTPDVLMVVVEAWRADLIDINTMPKLLTFAQQSHWFTEHRSGSNDYGYGIYSLLYGMLPAYETSLFADKKAPLLTEQLRQAGYQLTIFGSDDLAERRSMATLLADFHQQPGSVIDDPAAQDQATTDQLLRHFEASDQPQFRLITYNAPSSYSTPIGFVGIPTVRPQTELNNAQRVLFNQYRQSLSFLDDELGRLLASVDDNTLVIVTGSNGNVFSTNSNTDIRSNFSASAVHVPMLIRWPDQKPRQYGYATNHYGLVPALMTQLLNCDNPIRQYSLGESLYQPPTTPYMVMGNDRNFAIHSNKGTTVINSHGEYRVFDQNYQRQRDASLDVPTLIGVMEEGRRFLSQ</sequence>
<keyword evidence="1" id="KW-1133">Transmembrane helix</keyword>
<dbReference type="Pfam" id="PF11893">
    <property type="entry name" value="DUF3413"/>
    <property type="match status" value="1"/>
</dbReference>
<gene>
    <name evidence="4" type="ORF">GCM10023333_03190</name>
</gene>
<accession>A0ABP9EE21</accession>
<dbReference type="InterPro" id="IPR017850">
    <property type="entry name" value="Alkaline_phosphatase_core_sf"/>
</dbReference>
<protein>
    <submittedName>
        <fullName evidence="4">DUF3413 domain-containing protein</fullName>
    </submittedName>
</protein>
<evidence type="ECO:0000313" key="5">
    <source>
        <dbReference type="Proteomes" id="UP001499988"/>
    </source>
</evidence>
<dbReference type="InterPro" id="IPR000917">
    <property type="entry name" value="Sulfatase_N"/>
</dbReference>
<organism evidence="4 5">
    <name type="scientific">Ferrimonas pelagia</name>
    <dbReference type="NCBI Taxonomy" id="1177826"/>
    <lineage>
        <taxon>Bacteria</taxon>
        <taxon>Pseudomonadati</taxon>
        <taxon>Pseudomonadota</taxon>
        <taxon>Gammaproteobacteria</taxon>
        <taxon>Alteromonadales</taxon>
        <taxon>Ferrimonadaceae</taxon>
        <taxon>Ferrimonas</taxon>
    </lineage>
</organism>
<dbReference type="Proteomes" id="UP001499988">
    <property type="component" value="Unassembled WGS sequence"/>
</dbReference>
<feature type="transmembrane region" description="Helical" evidence="1">
    <location>
        <begin position="57"/>
        <end position="81"/>
    </location>
</feature>
<feature type="domain" description="Sulfatase N-terminal" evidence="2">
    <location>
        <begin position="253"/>
        <end position="512"/>
    </location>
</feature>
<dbReference type="Gene3D" id="3.40.720.10">
    <property type="entry name" value="Alkaline Phosphatase, subunit A"/>
    <property type="match status" value="1"/>
</dbReference>
<feature type="domain" description="Inner membrane protein YejM N-terminal" evidence="3">
    <location>
        <begin position="6"/>
        <end position="247"/>
    </location>
</feature>
<feature type="transmembrane region" description="Helical" evidence="1">
    <location>
        <begin position="88"/>
        <end position="108"/>
    </location>
</feature>
<dbReference type="PIRSF" id="PIRSF004950">
    <property type="entry name" value="Mmb_sulf_HI0842"/>
    <property type="match status" value="1"/>
</dbReference>
<comment type="caution">
    <text evidence="4">The sequence shown here is derived from an EMBL/GenBank/DDBJ whole genome shotgun (WGS) entry which is preliminary data.</text>
</comment>
<feature type="transmembrane region" description="Helical" evidence="1">
    <location>
        <begin position="20"/>
        <end position="37"/>
    </location>
</feature>
<evidence type="ECO:0000259" key="2">
    <source>
        <dbReference type="Pfam" id="PF00884"/>
    </source>
</evidence>
<dbReference type="InterPro" id="IPR024588">
    <property type="entry name" value="YejM_N"/>
</dbReference>
<dbReference type="InterPro" id="IPR052701">
    <property type="entry name" value="GAG_Ulvan_Degrading_Sulfatases"/>
</dbReference>
<dbReference type="RefSeq" id="WP_345332649.1">
    <property type="nucleotide sequence ID" value="NZ_BAABJZ010000004.1"/>
</dbReference>
<evidence type="ECO:0000256" key="1">
    <source>
        <dbReference type="SAM" id="Phobius"/>
    </source>
</evidence>
<reference evidence="5" key="1">
    <citation type="journal article" date="2019" name="Int. J. Syst. Evol. Microbiol.">
        <title>The Global Catalogue of Microorganisms (GCM) 10K type strain sequencing project: providing services to taxonomists for standard genome sequencing and annotation.</title>
        <authorList>
            <consortium name="The Broad Institute Genomics Platform"/>
            <consortium name="The Broad Institute Genome Sequencing Center for Infectious Disease"/>
            <person name="Wu L."/>
            <person name="Ma J."/>
        </authorList>
    </citation>
    <scope>NUCLEOTIDE SEQUENCE [LARGE SCALE GENOMIC DNA]</scope>
    <source>
        <strain evidence="5">JCM 18401</strain>
    </source>
</reference>
<proteinExistence type="predicted"/>
<dbReference type="InterPro" id="IPR012159">
    <property type="entry name" value="YejM-like"/>
</dbReference>
<dbReference type="SUPFAM" id="SSF53649">
    <property type="entry name" value="Alkaline phosphatase-like"/>
    <property type="match status" value="1"/>
</dbReference>
<evidence type="ECO:0000259" key="3">
    <source>
        <dbReference type="Pfam" id="PF11893"/>
    </source>
</evidence>
<feature type="transmembrane region" description="Helical" evidence="1">
    <location>
        <begin position="169"/>
        <end position="187"/>
    </location>
</feature>
<name>A0ABP9EE21_9GAMM</name>